<dbReference type="InterPro" id="IPR013320">
    <property type="entry name" value="ConA-like_dom_sf"/>
</dbReference>
<keyword evidence="3" id="KW-1185">Reference proteome</keyword>
<dbReference type="AlphaFoldDB" id="A0A084QW14"/>
<evidence type="ECO:0000313" key="3">
    <source>
        <dbReference type="Proteomes" id="UP000028524"/>
    </source>
</evidence>
<feature type="signal peptide" evidence="1">
    <location>
        <begin position="1"/>
        <end position="17"/>
    </location>
</feature>
<name>A0A084QW14_STAC4</name>
<dbReference type="OMA" id="QFNEINF"/>
<dbReference type="Gene3D" id="2.60.120.200">
    <property type="match status" value="1"/>
</dbReference>
<protein>
    <recommendedName>
        <fullName evidence="4">GH16 domain-containing protein</fullName>
    </recommendedName>
</protein>
<dbReference type="Proteomes" id="UP000028524">
    <property type="component" value="Unassembled WGS sequence"/>
</dbReference>
<dbReference type="CDD" id="cd00413">
    <property type="entry name" value="Glyco_hydrolase_16"/>
    <property type="match status" value="1"/>
</dbReference>
<organism evidence="2 3">
    <name type="scientific">Stachybotrys chlorohalonatus (strain IBT 40285)</name>
    <dbReference type="NCBI Taxonomy" id="1283841"/>
    <lineage>
        <taxon>Eukaryota</taxon>
        <taxon>Fungi</taxon>
        <taxon>Dikarya</taxon>
        <taxon>Ascomycota</taxon>
        <taxon>Pezizomycotina</taxon>
        <taxon>Sordariomycetes</taxon>
        <taxon>Hypocreomycetidae</taxon>
        <taxon>Hypocreales</taxon>
        <taxon>Stachybotryaceae</taxon>
        <taxon>Stachybotrys</taxon>
    </lineage>
</organism>
<proteinExistence type="predicted"/>
<evidence type="ECO:0000313" key="2">
    <source>
        <dbReference type="EMBL" id="KFA68149.1"/>
    </source>
</evidence>
<dbReference type="OrthoDB" id="5047739at2759"/>
<evidence type="ECO:0008006" key="4">
    <source>
        <dbReference type="Google" id="ProtNLM"/>
    </source>
</evidence>
<evidence type="ECO:0000256" key="1">
    <source>
        <dbReference type="SAM" id="SignalP"/>
    </source>
</evidence>
<dbReference type="InParanoid" id="A0A084QW14"/>
<dbReference type="EMBL" id="KL659987">
    <property type="protein sequence ID" value="KFA68149.1"/>
    <property type="molecule type" value="Genomic_DNA"/>
</dbReference>
<dbReference type="HOGENOM" id="CLU_1200103_0_0_1"/>
<accession>A0A084QW14</accession>
<keyword evidence="1" id="KW-0732">Signal</keyword>
<dbReference type="SUPFAM" id="SSF49899">
    <property type="entry name" value="Concanavalin A-like lectins/glucanases"/>
    <property type="match status" value="1"/>
</dbReference>
<sequence>MRYIALWLAATLMGAQALALLEAVTNTHPLHSTRAWFRDDFETLNTDVWRCEYTCPVIEGEKARFRLTSGVAPSNHGSWSKTRYTPSRFTSGTFTVRFALTARPAGMVWWGVALYDHGPAADGSQFNEINFGYTTHQSYSNSELRLESARLGDIVSHRVDTGVDLYDEQWHTATLEYDASHVSFYLDGTLLDTISNISVIPTDAMDLVLGTRVVPHGLPLTTGFTQSIDWVEVES</sequence>
<feature type="chain" id="PRO_5001779721" description="GH16 domain-containing protein" evidence="1">
    <location>
        <begin position="18"/>
        <end position="235"/>
    </location>
</feature>
<reference evidence="2 3" key="1">
    <citation type="journal article" date="2014" name="BMC Genomics">
        <title>Comparative genome sequencing reveals chemotype-specific gene clusters in the toxigenic black mold Stachybotrys.</title>
        <authorList>
            <person name="Semeiks J."/>
            <person name="Borek D."/>
            <person name="Otwinowski Z."/>
            <person name="Grishin N.V."/>
        </authorList>
    </citation>
    <scope>NUCLEOTIDE SEQUENCE [LARGE SCALE GENOMIC DNA]</scope>
    <source>
        <strain evidence="2 3">IBT 40285</strain>
    </source>
</reference>
<gene>
    <name evidence="2" type="ORF">S40285_10647</name>
</gene>